<accession>A0AAJ0HCZ1</accession>
<dbReference type="EMBL" id="JAUIQD010000005">
    <property type="protein sequence ID" value="KAK3348582.1"/>
    <property type="molecule type" value="Genomic_DNA"/>
</dbReference>
<evidence type="ECO:0000313" key="2">
    <source>
        <dbReference type="Proteomes" id="UP001275084"/>
    </source>
</evidence>
<evidence type="ECO:0000313" key="1">
    <source>
        <dbReference type="EMBL" id="KAK3348582.1"/>
    </source>
</evidence>
<organism evidence="1 2">
    <name type="scientific">Lasiosphaeria hispida</name>
    <dbReference type="NCBI Taxonomy" id="260671"/>
    <lineage>
        <taxon>Eukaryota</taxon>
        <taxon>Fungi</taxon>
        <taxon>Dikarya</taxon>
        <taxon>Ascomycota</taxon>
        <taxon>Pezizomycotina</taxon>
        <taxon>Sordariomycetes</taxon>
        <taxon>Sordariomycetidae</taxon>
        <taxon>Sordariales</taxon>
        <taxon>Lasiosphaeriaceae</taxon>
        <taxon>Lasiosphaeria</taxon>
    </lineage>
</organism>
<reference evidence="1" key="2">
    <citation type="submission" date="2023-06" db="EMBL/GenBank/DDBJ databases">
        <authorList>
            <consortium name="Lawrence Berkeley National Laboratory"/>
            <person name="Haridas S."/>
            <person name="Hensen N."/>
            <person name="Bonometti L."/>
            <person name="Westerberg I."/>
            <person name="Brannstrom I.O."/>
            <person name="Guillou S."/>
            <person name="Cros-Aarteil S."/>
            <person name="Calhoun S."/>
            <person name="Kuo A."/>
            <person name="Mondo S."/>
            <person name="Pangilinan J."/>
            <person name="Riley R."/>
            <person name="Labutti K."/>
            <person name="Andreopoulos B."/>
            <person name="Lipzen A."/>
            <person name="Chen C."/>
            <person name="Yanf M."/>
            <person name="Daum C."/>
            <person name="Ng V."/>
            <person name="Clum A."/>
            <person name="Steindorff A."/>
            <person name="Ohm R."/>
            <person name="Martin F."/>
            <person name="Silar P."/>
            <person name="Natvig D."/>
            <person name="Lalanne C."/>
            <person name="Gautier V."/>
            <person name="Ament-Velasquez S.L."/>
            <person name="Kruys A."/>
            <person name="Hutchinson M.I."/>
            <person name="Powell A.J."/>
            <person name="Barry K."/>
            <person name="Miller A.N."/>
            <person name="Grigoriev I.V."/>
            <person name="Debuchy R."/>
            <person name="Gladieux P."/>
            <person name="Thoren M.H."/>
            <person name="Johannesson H."/>
        </authorList>
    </citation>
    <scope>NUCLEOTIDE SEQUENCE</scope>
    <source>
        <strain evidence="1">CBS 955.72</strain>
    </source>
</reference>
<reference evidence="1" key="1">
    <citation type="journal article" date="2023" name="Mol. Phylogenet. Evol.">
        <title>Genome-scale phylogeny and comparative genomics of the fungal order Sordariales.</title>
        <authorList>
            <person name="Hensen N."/>
            <person name="Bonometti L."/>
            <person name="Westerberg I."/>
            <person name="Brannstrom I.O."/>
            <person name="Guillou S."/>
            <person name="Cros-Aarteil S."/>
            <person name="Calhoun S."/>
            <person name="Haridas S."/>
            <person name="Kuo A."/>
            <person name="Mondo S."/>
            <person name="Pangilinan J."/>
            <person name="Riley R."/>
            <person name="LaButti K."/>
            <person name="Andreopoulos B."/>
            <person name="Lipzen A."/>
            <person name="Chen C."/>
            <person name="Yan M."/>
            <person name="Daum C."/>
            <person name="Ng V."/>
            <person name="Clum A."/>
            <person name="Steindorff A."/>
            <person name="Ohm R.A."/>
            <person name="Martin F."/>
            <person name="Silar P."/>
            <person name="Natvig D.O."/>
            <person name="Lalanne C."/>
            <person name="Gautier V."/>
            <person name="Ament-Velasquez S.L."/>
            <person name="Kruys A."/>
            <person name="Hutchinson M.I."/>
            <person name="Powell A.J."/>
            <person name="Barry K."/>
            <person name="Miller A.N."/>
            <person name="Grigoriev I.V."/>
            <person name="Debuchy R."/>
            <person name="Gladieux P."/>
            <person name="Hiltunen Thoren M."/>
            <person name="Johannesson H."/>
        </authorList>
    </citation>
    <scope>NUCLEOTIDE SEQUENCE</scope>
    <source>
        <strain evidence="1">CBS 955.72</strain>
    </source>
</reference>
<sequence>MDSAESDLTPSSDHSSERYTLHMFPFSLGSLMVKFTLVLGQKRARAADLPELTFHSKLVDLHRDDNIAEDFLKNINCCGEVPVLTGGVLPRPIWHAHDISAWLCHRFRLQHTSDSHVPTTMKLLRKLAVIQTLSLSGTSQQSLVRGDGSRSCQVVDALLKSTYISPGYRESLEWKKAFDKDTKGSTLSDNNVKAAEDETRQFFRSLMESFPRLGEGESPWIVAEDTVGSVLDGHTVPFVARLMEYHRHDLIPGRVQKYALRAMASPEWQETTHGRPTLWNATLGHVHLSYEL</sequence>
<dbReference type="Proteomes" id="UP001275084">
    <property type="component" value="Unassembled WGS sequence"/>
</dbReference>
<gene>
    <name evidence="1" type="ORF">B0T25DRAFT_546009</name>
</gene>
<proteinExistence type="predicted"/>
<keyword evidence="2" id="KW-1185">Reference proteome</keyword>
<evidence type="ECO:0008006" key="3">
    <source>
        <dbReference type="Google" id="ProtNLM"/>
    </source>
</evidence>
<dbReference type="AlphaFoldDB" id="A0AAJ0HCZ1"/>
<protein>
    <recommendedName>
        <fullName evidence="3">GST N-terminal domain-containing protein</fullName>
    </recommendedName>
</protein>
<name>A0AAJ0HCZ1_9PEZI</name>
<comment type="caution">
    <text evidence="1">The sequence shown here is derived from an EMBL/GenBank/DDBJ whole genome shotgun (WGS) entry which is preliminary data.</text>
</comment>